<accession>A0A7H4M280</accession>
<dbReference type="Proteomes" id="UP000255050">
    <property type="component" value="Unassembled WGS sequence"/>
</dbReference>
<organism evidence="2 3">
    <name type="scientific">Klebsiella michiganensis</name>
    <dbReference type="NCBI Taxonomy" id="1134687"/>
    <lineage>
        <taxon>Bacteria</taxon>
        <taxon>Pseudomonadati</taxon>
        <taxon>Pseudomonadota</taxon>
        <taxon>Gammaproteobacteria</taxon>
        <taxon>Enterobacterales</taxon>
        <taxon>Enterobacteriaceae</taxon>
        <taxon>Klebsiella/Raoultella group</taxon>
        <taxon>Klebsiella</taxon>
    </lineage>
</organism>
<evidence type="ECO:0000313" key="3">
    <source>
        <dbReference type="Proteomes" id="UP000255050"/>
    </source>
</evidence>
<dbReference type="AlphaFoldDB" id="A0A7H4M280"/>
<sequence length="68" mass="7846">MIRGIDAQQLDIKLQRRVGKQSQKLILSLNFLRHQIKDEHPSAGGFPESSRELSSSQRRFITQEIDGR</sequence>
<comment type="caution">
    <text evidence="2">The sequence shown here is derived from an EMBL/GenBank/DDBJ whole genome shotgun (WGS) entry which is preliminary data.</text>
</comment>
<name>A0A7H4M280_9ENTR</name>
<evidence type="ECO:0000256" key="1">
    <source>
        <dbReference type="SAM" id="MobiDB-lite"/>
    </source>
</evidence>
<reference evidence="2 3" key="1">
    <citation type="submission" date="2018-06" db="EMBL/GenBank/DDBJ databases">
        <authorList>
            <consortium name="Pathogen Informatics"/>
            <person name="Doyle S."/>
        </authorList>
    </citation>
    <scope>NUCLEOTIDE SEQUENCE [LARGE SCALE GENOMIC DNA]</scope>
    <source>
        <strain evidence="2 3">NCTC11694</strain>
    </source>
</reference>
<proteinExistence type="predicted"/>
<protein>
    <submittedName>
        <fullName evidence="2">Uncharacterized protein</fullName>
    </submittedName>
</protein>
<dbReference type="EMBL" id="UGJR01000002">
    <property type="protein sequence ID" value="STR42506.1"/>
    <property type="molecule type" value="Genomic_DNA"/>
</dbReference>
<evidence type="ECO:0000313" key="2">
    <source>
        <dbReference type="EMBL" id="STR42506.1"/>
    </source>
</evidence>
<gene>
    <name evidence="2" type="ORF">NCTC11694_03725</name>
</gene>
<feature type="region of interest" description="Disordered" evidence="1">
    <location>
        <begin position="39"/>
        <end position="68"/>
    </location>
</feature>